<evidence type="ECO:0000256" key="4">
    <source>
        <dbReference type="ARBA" id="ARBA00022989"/>
    </source>
</evidence>
<evidence type="ECO:0000256" key="3">
    <source>
        <dbReference type="ARBA" id="ARBA00022692"/>
    </source>
</evidence>
<evidence type="ECO:0000256" key="1">
    <source>
        <dbReference type="ARBA" id="ARBA00004651"/>
    </source>
</evidence>
<evidence type="ECO:0000256" key="9">
    <source>
        <dbReference type="SAM" id="Phobius"/>
    </source>
</evidence>
<evidence type="ECO:0000256" key="7">
    <source>
        <dbReference type="ARBA" id="ARBA00037472"/>
    </source>
</evidence>
<dbReference type="AlphaFoldDB" id="A0A642UUA2"/>
<keyword evidence="11" id="KW-1185">Reference proteome</keyword>
<evidence type="ECO:0000256" key="8">
    <source>
        <dbReference type="ARBA" id="ARBA00041117"/>
    </source>
</evidence>
<dbReference type="RefSeq" id="XP_034012163.1">
    <property type="nucleotide sequence ID" value="XM_034155744.1"/>
</dbReference>
<evidence type="ECO:0000256" key="6">
    <source>
        <dbReference type="ARBA" id="ARBA00023136"/>
    </source>
</evidence>
<feature type="transmembrane region" description="Helical" evidence="9">
    <location>
        <begin position="116"/>
        <end position="137"/>
    </location>
</feature>
<dbReference type="PANTHER" id="PTHR31465:SF9">
    <property type="entry name" value="SPHINGOID LONG-CHAIN BASE TRANSPORTER RSB1"/>
    <property type="match status" value="1"/>
</dbReference>
<feature type="transmembrane region" description="Helical" evidence="9">
    <location>
        <begin position="149"/>
        <end position="167"/>
    </location>
</feature>
<dbReference type="PANTHER" id="PTHR31465">
    <property type="entry name" value="PROTEIN RTA1-RELATED"/>
    <property type="match status" value="1"/>
</dbReference>
<dbReference type="InterPro" id="IPR007568">
    <property type="entry name" value="RTA1"/>
</dbReference>
<feature type="transmembrane region" description="Helical" evidence="9">
    <location>
        <begin position="374"/>
        <end position="394"/>
    </location>
</feature>
<dbReference type="GO" id="GO:0005886">
    <property type="term" value="C:plasma membrane"/>
    <property type="evidence" value="ECO:0007669"/>
    <property type="project" value="UniProtKB-SubCell"/>
</dbReference>
<comment type="subcellular location">
    <subcellularLocation>
        <location evidence="1">Cell membrane</location>
        <topology evidence="1">Multi-pass membrane protein</topology>
    </subcellularLocation>
</comment>
<keyword evidence="5" id="KW-0445">Lipid transport</keyword>
<comment type="function">
    <text evidence="7">Catalyzes the ATP-dependent translocation of sphingoid long-chain bases (LCBs) from the cytoplasmic site toward the extracytoplasmic side of the membrane (flip-flop). Involved in the establishment of the functional lipid asymmetry of the plasma membrane. Regulates intracellular levels of LCBs, sphingolipid precursors that are growth inhibitory at increased levels.</text>
</comment>
<feature type="transmembrane region" description="Helical" evidence="9">
    <location>
        <begin position="182"/>
        <end position="204"/>
    </location>
</feature>
<evidence type="ECO:0000313" key="11">
    <source>
        <dbReference type="Proteomes" id="UP000449547"/>
    </source>
</evidence>
<proteinExistence type="inferred from homology"/>
<sequence length="453" mass="51008">MSFSIGSELVSQFTQAWTPKTMPTSTSLSYVDPTLIPSLMEQLAAITSSAFHATATADVLELQRSFRACEASLTIASGQGFIATAHILDPRRQYATQAVFNATLNLVNLENNDNFYGTRLTLGGNVLFTVLFALLFVYHTAMMIWSKHVYFGVCMFCGVGLEFAGYLARSLAANDLLNEDDFLCQIICLTIAPAFIMGGIYYLLAQMLIVYGRKYALLKPMWFSYIFIFCDVASLVIQAAGGGIAATALADFKSTDAGTHVMVAGIAWQVFSMSVFLILLLDWMYRIFFRSSPEIKFSFGNFFHLLFNTKKGRAIKQAQEPYFNPKYHEVRSRKVFGWSPLIILVSVLFIYVRCIYRVIELAEGWSGFLITHEAYILTLDASMVFLGCLVYFPFHPVVLFGRRDDLTLSTIKKRYDEHKHAHDDPQGGLKSDSEFFFQNTHFDSLESTKTPSY</sequence>
<name>A0A642UUA2_DIURU</name>
<protein>
    <recommendedName>
        <fullName evidence="8">Sphingoid long-chain base transporter RSB1</fullName>
    </recommendedName>
</protein>
<accession>A0A642UUA2</accession>
<dbReference type="OMA" id="IMGGIYY"/>
<dbReference type="Pfam" id="PF04479">
    <property type="entry name" value="RTA1"/>
    <property type="match status" value="1"/>
</dbReference>
<comment type="caution">
    <text evidence="10">The sequence shown here is derived from an EMBL/GenBank/DDBJ whole genome shotgun (WGS) entry which is preliminary data.</text>
</comment>
<keyword evidence="6 9" id="KW-0472">Membrane</keyword>
<evidence type="ECO:0000256" key="2">
    <source>
        <dbReference type="ARBA" id="ARBA00009969"/>
    </source>
</evidence>
<dbReference type="VEuPathDB" id="FungiDB:DIURU_003027"/>
<gene>
    <name evidence="10" type="ORF">DIURU_003027</name>
</gene>
<dbReference type="Proteomes" id="UP000449547">
    <property type="component" value="Unassembled WGS sequence"/>
</dbReference>
<feature type="transmembrane region" description="Helical" evidence="9">
    <location>
        <begin position="261"/>
        <end position="281"/>
    </location>
</feature>
<dbReference type="EMBL" id="SWFT01000096">
    <property type="protein sequence ID" value="KAA8901976.1"/>
    <property type="molecule type" value="Genomic_DNA"/>
</dbReference>
<evidence type="ECO:0000313" key="10">
    <source>
        <dbReference type="EMBL" id="KAA8901976.1"/>
    </source>
</evidence>
<feature type="transmembrane region" description="Helical" evidence="9">
    <location>
        <begin position="225"/>
        <end position="249"/>
    </location>
</feature>
<feature type="transmembrane region" description="Helical" evidence="9">
    <location>
        <begin position="335"/>
        <end position="359"/>
    </location>
</feature>
<organism evidence="10 11">
    <name type="scientific">Diutina rugosa</name>
    <name type="common">Yeast</name>
    <name type="synonym">Candida rugosa</name>
    <dbReference type="NCBI Taxonomy" id="5481"/>
    <lineage>
        <taxon>Eukaryota</taxon>
        <taxon>Fungi</taxon>
        <taxon>Dikarya</taxon>
        <taxon>Ascomycota</taxon>
        <taxon>Saccharomycotina</taxon>
        <taxon>Pichiomycetes</taxon>
        <taxon>Debaryomycetaceae</taxon>
        <taxon>Diutina</taxon>
    </lineage>
</organism>
<keyword evidence="5" id="KW-0813">Transport</keyword>
<reference evidence="10 11" key="1">
    <citation type="submission" date="2019-07" db="EMBL/GenBank/DDBJ databases">
        <title>Genome assembly of two rare yeast pathogens: Diutina rugosa and Trichomonascus ciferrii.</title>
        <authorList>
            <person name="Mixao V."/>
            <person name="Saus E."/>
            <person name="Hansen A."/>
            <person name="Lass-Flor C."/>
            <person name="Gabaldon T."/>
        </authorList>
    </citation>
    <scope>NUCLEOTIDE SEQUENCE [LARGE SCALE GENOMIC DNA]</scope>
    <source>
        <strain evidence="10 11">CBS 613</strain>
    </source>
</reference>
<dbReference type="OrthoDB" id="3358017at2759"/>
<keyword evidence="3 9" id="KW-0812">Transmembrane</keyword>
<dbReference type="GeneID" id="54781678"/>
<dbReference type="GO" id="GO:0000324">
    <property type="term" value="C:fungal-type vacuole"/>
    <property type="evidence" value="ECO:0007669"/>
    <property type="project" value="TreeGrafter"/>
</dbReference>
<comment type="similarity">
    <text evidence="2">Belongs to the lipid-translocating exporter (LTE) (TC 9.A.26.1) family.</text>
</comment>
<dbReference type="GO" id="GO:0006869">
    <property type="term" value="P:lipid transport"/>
    <property type="evidence" value="ECO:0007669"/>
    <property type="project" value="UniProtKB-KW"/>
</dbReference>
<evidence type="ECO:0000256" key="5">
    <source>
        <dbReference type="ARBA" id="ARBA00023055"/>
    </source>
</evidence>
<keyword evidence="4 9" id="KW-1133">Transmembrane helix</keyword>